<feature type="compositionally biased region" description="Basic and acidic residues" evidence="1">
    <location>
        <begin position="535"/>
        <end position="563"/>
    </location>
</feature>
<evidence type="ECO:0000256" key="1">
    <source>
        <dbReference type="SAM" id="MobiDB-lite"/>
    </source>
</evidence>
<dbReference type="GO" id="GO:0005737">
    <property type="term" value="C:cytoplasm"/>
    <property type="evidence" value="ECO:0007669"/>
    <property type="project" value="TreeGrafter"/>
</dbReference>
<reference evidence="3 4" key="1">
    <citation type="submission" date="2020-06" db="EMBL/GenBank/DDBJ databases">
        <authorList>
            <person name="Li R."/>
            <person name="Bekaert M."/>
        </authorList>
    </citation>
    <scope>NUCLEOTIDE SEQUENCE [LARGE SCALE GENOMIC DNA]</scope>
    <source>
        <strain evidence="4">wild</strain>
    </source>
</reference>
<dbReference type="InterPro" id="IPR035897">
    <property type="entry name" value="Toll_tir_struct_dom_sf"/>
</dbReference>
<dbReference type="EMBL" id="CACVKT020005427">
    <property type="protein sequence ID" value="CAC5394972.1"/>
    <property type="molecule type" value="Genomic_DNA"/>
</dbReference>
<dbReference type="SMART" id="SM00238">
    <property type="entry name" value="BIR"/>
    <property type="match status" value="1"/>
</dbReference>
<evidence type="ECO:0000313" key="4">
    <source>
        <dbReference type="Proteomes" id="UP000507470"/>
    </source>
</evidence>
<name>A0A6J8CI81_MYTCO</name>
<gene>
    <name evidence="3" type="ORF">MCOR_29688</name>
</gene>
<dbReference type="Gene3D" id="3.40.50.10140">
    <property type="entry name" value="Toll/interleukin-1 receptor homology (TIR) domain"/>
    <property type="match status" value="1"/>
</dbReference>
<evidence type="ECO:0000313" key="3">
    <source>
        <dbReference type="EMBL" id="CAC5394972.1"/>
    </source>
</evidence>
<evidence type="ECO:0000259" key="2">
    <source>
        <dbReference type="PROSITE" id="PS50104"/>
    </source>
</evidence>
<dbReference type="AlphaFoldDB" id="A0A6J8CI81"/>
<feature type="region of interest" description="Disordered" evidence="1">
    <location>
        <begin position="535"/>
        <end position="577"/>
    </location>
</feature>
<sequence length="843" mass="97121">MDRFHFLPFGKKYHIFFFNEWFQYDKEWTHNVIERLNYCGYVSGCITDDFDPTLSVFENIKQKVQHSISLAFVISENSVKSKAFMHHLENAVLFVIDSEDSKPMLPILLDENISIPNCLRNYQPLYITDDNEKWWQNLLKVLENHSYSSSSGESDDELKNMFEQFATMLAKKSIRKQKKFRHMCRQSGISQLTSQMGTRSLHVGLLKGCGVEIVEQNLILKWDRFENVMLDNRDTLIKIVNFNQECRIREVTINLTKEGQEKIIDGFSEWNDAFVKFIEHSLNYEFSRGNFDRMTYNFDTIEKRIETFHNWPYDRNVVQALVEAGFIYTGELDTVVCFSCNQSLFGVDETETREHLLWEHILWSEDCTFLNNSSDNNTQSLMESKSSCDKISVNPYFPDHNYTLYEKTRINHHALRKSDTPFNAFMLAKIGFVIVATNKMDFGVLCEDCNYMKYSVKSISDLEYHHMLWSGEECPFLVKRKDVTVVQETDNIHITTKKMQHKARNGIWKIQKIGQVQDFLKQLYLDNKERLRTDEREGATVAADDHIRQPREVLQDPPTDERSSAPSTRMESVTGNDVRADSNVNNMAALFTSTMVNTFTQCMASMQPSVSHIRPTPDSFTKTYDLANWYEQRNASDVPLIPVSGTPQRTAAHLNFSCSPSTSALPFSHHTSAEMDSTRNGVRSDSFTNVDIVSPNIQRNIIEVSGGIRVNACNLCHQVDHATYFCALQCSDHQGIHVDSNLGYNRSVRPNMPNKLDKQGRSRVFHDGKEVCKNYNNVRGCFRTTCNLLHACSTCRSTGHPAPTCTGNRQNHHNVHVPQKYSQTYKNNTSSKDVTQTKPDNKS</sequence>
<dbReference type="Pfam" id="PF13676">
    <property type="entry name" value="TIR_2"/>
    <property type="match status" value="1"/>
</dbReference>
<dbReference type="SUPFAM" id="SSF57924">
    <property type="entry name" value="Inhibitor of apoptosis (IAP) repeat"/>
    <property type="match status" value="2"/>
</dbReference>
<dbReference type="PROSITE" id="PS50104">
    <property type="entry name" value="TIR"/>
    <property type="match status" value="1"/>
</dbReference>
<dbReference type="PANTHER" id="PTHR10044:SF139">
    <property type="entry name" value="DEATH-ASSOCIATED INHIBITOR OF APOPTOSIS 2"/>
    <property type="match status" value="1"/>
</dbReference>
<dbReference type="Gene3D" id="1.10.1170.10">
    <property type="entry name" value="Inhibitor Of Apoptosis Protein (2mihbC-IAP-1), Chain A"/>
    <property type="match status" value="1"/>
</dbReference>
<keyword evidence="4" id="KW-1185">Reference proteome</keyword>
<feature type="domain" description="TIR" evidence="2">
    <location>
        <begin position="11"/>
        <end position="142"/>
    </location>
</feature>
<organism evidence="3 4">
    <name type="scientific">Mytilus coruscus</name>
    <name type="common">Sea mussel</name>
    <dbReference type="NCBI Taxonomy" id="42192"/>
    <lineage>
        <taxon>Eukaryota</taxon>
        <taxon>Metazoa</taxon>
        <taxon>Spiralia</taxon>
        <taxon>Lophotrochozoa</taxon>
        <taxon>Mollusca</taxon>
        <taxon>Bivalvia</taxon>
        <taxon>Autobranchia</taxon>
        <taxon>Pteriomorphia</taxon>
        <taxon>Mytilida</taxon>
        <taxon>Mytiloidea</taxon>
        <taxon>Mytilidae</taxon>
        <taxon>Mytilinae</taxon>
        <taxon>Mytilus</taxon>
    </lineage>
</organism>
<feature type="region of interest" description="Disordered" evidence="1">
    <location>
        <begin position="820"/>
        <end position="843"/>
    </location>
</feature>
<dbReference type="Proteomes" id="UP000507470">
    <property type="component" value="Unassembled WGS sequence"/>
</dbReference>
<dbReference type="GO" id="GO:0007165">
    <property type="term" value="P:signal transduction"/>
    <property type="evidence" value="ECO:0007669"/>
    <property type="project" value="InterPro"/>
</dbReference>
<proteinExistence type="predicted"/>
<dbReference type="OrthoDB" id="2196114at2759"/>
<dbReference type="SUPFAM" id="SSF52200">
    <property type="entry name" value="Toll/Interleukin receptor TIR domain"/>
    <property type="match status" value="1"/>
</dbReference>
<protein>
    <recommendedName>
        <fullName evidence="2">TIR domain-containing protein</fullName>
    </recommendedName>
</protein>
<feature type="compositionally biased region" description="Polar residues" evidence="1">
    <location>
        <begin position="564"/>
        <end position="575"/>
    </location>
</feature>
<dbReference type="InterPro" id="IPR000157">
    <property type="entry name" value="TIR_dom"/>
</dbReference>
<dbReference type="PANTHER" id="PTHR10044">
    <property type="entry name" value="INHIBITOR OF APOPTOSIS"/>
    <property type="match status" value="1"/>
</dbReference>
<accession>A0A6J8CI81</accession>
<dbReference type="PROSITE" id="PS50143">
    <property type="entry name" value="BIR_REPEAT_2"/>
    <property type="match status" value="1"/>
</dbReference>
<dbReference type="GO" id="GO:0005634">
    <property type="term" value="C:nucleus"/>
    <property type="evidence" value="ECO:0007669"/>
    <property type="project" value="TreeGrafter"/>
</dbReference>
<dbReference type="InterPro" id="IPR050784">
    <property type="entry name" value="IAP"/>
</dbReference>
<dbReference type="InterPro" id="IPR001370">
    <property type="entry name" value="BIR_rpt"/>
</dbReference>
<dbReference type="Pfam" id="PF00653">
    <property type="entry name" value="BIR"/>
    <property type="match status" value="1"/>
</dbReference>
<dbReference type="CDD" id="cd00022">
    <property type="entry name" value="BIR"/>
    <property type="match status" value="1"/>
</dbReference>